<proteinExistence type="predicted"/>
<name>A0A067LFU1_JATCU</name>
<evidence type="ECO:0000313" key="2">
    <source>
        <dbReference type="Proteomes" id="UP000027138"/>
    </source>
</evidence>
<accession>A0A067LFU1</accession>
<organism evidence="1 2">
    <name type="scientific">Jatropha curcas</name>
    <name type="common">Barbados nut</name>
    <dbReference type="NCBI Taxonomy" id="180498"/>
    <lineage>
        <taxon>Eukaryota</taxon>
        <taxon>Viridiplantae</taxon>
        <taxon>Streptophyta</taxon>
        <taxon>Embryophyta</taxon>
        <taxon>Tracheophyta</taxon>
        <taxon>Spermatophyta</taxon>
        <taxon>Magnoliopsida</taxon>
        <taxon>eudicotyledons</taxon>
        <taxon>Gunneridae</taxon>
        <taxon>Pentapetalae</taxon>
        <taxon>rosids</taxon>
        <taxon>fabids</taxon>
        <taxon>Malpighiales</taxon>
        <taxon>Euphorbiaceae</taxon>
        <taxon>Crotonoideae</taxon>
        <taxon>Jatropheae</taxon>
        <taxon>Jatropha</taxon>
    </lineage>
</organism>
<sequence length="68" mass="7695">MASVESEILSYNLPLLTFEIMNTKNSNSWRLLFSTQFGKSGKWVVSNQITAKHELSFNECGLLALEQV</sequence>
<keyword evidence="2" id="KW-1185">Reference proteome</keyword>
<dbReference type="EMBL" id="KK914270">
    <property type="protein sequence ID" value="KDP43385.1"/>
    <property type="molecule type" value="Genomic_DNA"/>
</dbReference>
<protein>
    <submittedName>
        <fullName evidence="1">Uncharacterized protein</fullName>
    </submittedName>
</protein>
<evidence type="ECO:0000313" key="1">
    <source>
        <dbReference type="EMBL" id="KDP43385.1"/>
    </source>
</evidence>
<gene>
    <name evidence="1" type="ORF">JCGZ_26485</name>
</gene>
<dbReference type="Proteomes" id="UP000027138">
    <property type="component" value="Unassembled WGS sequence"/>
</dbReference>
<reference evidence="1 2" key="1">
    <citation type="journal article" date="2014" name="PLoS ONE">
        <title>Global Analysis of Gene Expression Profiles in Physic Nut (Jatropha curcas L.) Seedlings Exposed to Salt Stress.</title>
        <authorList>
            <person name="Zhang L."/>
            <person name="Zhang C."/>
            <person name="Wu P."/>
            <person name="Chen Y."/>
            <person name="Li M."/>
            <person name="Jiang H."/>
            <person name="Wu G."/>
        </authorList>
    </citation>
    <scope>NUCLEOTIDE SEQUENCE [LARGE SCALE GENOMIC DNA]</scope>
    <source>
        <strain evidence="2">cv. GZQX0401</strain>
        <tissue evidence="1">Young leaves</tissue>
    </source>
</reference>
<dbReference type="AlphaFoldDB" id="A0A067LFU1"/>